<evidence type="ECO:0000313" key="3">
    <source>
        <dbReference type="Proteomes" id="UP000238274"/>
    </source>
</evidence>
<keyword evidence="3" id="KW-1185">Reference proteome</keyword>
<dbReference type="EMBL" id="PKSM01000036">
    <property type="protein sequence ID" value="POW20244.1"/>
    <property type="molecule type" value="Genomic_DNA"/>
</dbReference>
<feature type="compositionally biased region" description="Pro residues" evidence="1">
    <location>
        <begin position="379"/>
        <end position="389"/>
    </location>
</feature>
<evidence type="ECO:0008006" key="4">
    <source>
        <dbReference type="Google" id="ProtNLM"/>
    </source>
</evidence>
<feature type="region of interest" description="Disordered" evidence="1">
    <location>
        <begin position="374"/>
        <end position="396"/>
    </location>
</feature>
<gene>
    <name evidence="2" type="ORF">PSHT_03756</name>
</gene>
<dbReference type="Proteomes" id="UP000238274">
    <property type="component" value="Unassembled WGS sequence"/>
</dbReference>
<evidence type="ECO:0000313" key="2">
    <source>
        <dbReference type="EMBL" id="POW20244.1"/>
    </source>
</evidence>
<name>A0A2S4WEP8_9BASI</name>
<organism evidence="2 3">
    <name type="scientific">Puccinia striiformis</name>
    <dbReference type="NCBI Taxonomy" id="27350"/>
    <lineage>
        <taxon>Eukaryota</taxon>
        <taxon>Fungi</taxon>
        <taxon>Dikarya</taxon>
        <taxon>Basidiomycota</taxon>
        <taxon>Pucciniomycotina</taxon>
        <taxon>Pucciniomycetes</taxon>
        <taxon>Pucciniales</taxon>
        <taxon>Pucciniaceae</taxon>
        <taxon>Puccinia</taxon>
    </lineage>
</organism>
<reference evidence="3" key="3">
    <citation type="journal article" date="2018" name="Mol. Plant Microbe Interact.">
        <title>Genome sequence resources for the wheat stripe rust pathogen (Puccinia striiformis f. sp. tritici) and the barley stripe rust pathogen (Puccinia striiformis f. sp. hordei).</title>
        <authorList>
            <person name="Xia C."/>
            <person name="Wang M."/>
            <person name="Yin C."/>
            <person name="Cornejo O.E."/>
            <person name="Hulbert S.H."/>
            <person name="Chen X."/>
        </authorList>
    </citation>
    <scope>NUCLEOTIDE SEQUENCE [LARGE SCALE GENOMIC DNA]</scope>
    <source>
        <strain evidence="3">93TX-2</strain>
    </source>
</reference>
<evidence type="ECO:0000256" key="1">
    <source>
        <dbReference type="SAM" id="MobiDB-lite"/>
    </source>
</evidence>
<dbReference type="PANTHER" id="PTHR40780:SF2">
    <property type="entry name" value="DUF3669 DOMAIN-CONTAINING PROTEIN"/>
    <property type="match status" value="1"/>
</dbReference>
<accession>A0A2S4WEP8</accession>
<dbReference type="PANTHER" id="PTHR40780">
    <property type="entry name" value="DUF3669 DOMAIN-CONTAINING PROTEIN"/>
    <property type="match status" value="1"/>
</dbReference>
<dbReference type="OrthoDB" id="2993351at2759"/>
<dbReference type="VEuPathDB" id="FungiDB:PSHT_03756"/>
<sequence length="679" mass="74324">MIRVTKTFTEFGNLSILLASSPPSQPSSGSGPSPSPTSLTPVKEMGNVIMKLGSGTFGRVLTSTDVPYAFKAVRRTRNIPILQAEFGWTQAVHNALKGKDFIGAPSAVAFIDGGDPNTLANIPDLFTEDLLEGCDQEFTSVLISDRVYPVSRDLRQKIVESFCPEALKPLHTSKPFIARVYLGRQDIEQRFFNTYNFALTEKKIRKLDLPADEYACTMGFLLARLHFIVGTDGRDLEIILGMGDNPTKDKIYVIDCNQFRAFSGGVDDVPNLVDAVITNDPYFPRQGVLLTHMLDAYTTEVQAIAAINGTGDILTIGEHFVTQLSFALKGLSNSSIHTHLAGLPHLQALVASTHYESTQRLHSPTTLIMIRVTKTSSPPSQPSNGPGPSPSSTSLTPVEEMGNVIMKLGSGPLCIQSCQKDTQHSNPSSEFGWTQAVHNALTGQDFIGAPSAVAFINGGDPNALANIPDLFTEDLLEGCNQEVTSVLISDRVYPVSRDLRQKIVESFCPEALKSLHTSKPFIARVYLGRQELEQRFFNTYNFTLTEKKIRKLDLPVDEYACTMGFLLARMHFIVGTDGRDLEIILGMGDNPMKDKIYVIDCNQFRAFSGGADDVPNLVDAVITNDPYFPQQGVLLTHTLDAYTTEVQAIAAINGTGDILTIGEHFFTHLSFALKGLSKF</sequence>
<proteinExistence type="predicted"/>
<feature type="region of interest" description="Disordered" evidence="1">
    <location>
        <begin position="21"/>
        <end position="41"/>
    </location>
</feature>
<dbReference type="VEuPathDB" id="FungiDB:PSTT_07866"/>
<comment type="caution">
    <text evidence="2">The sequence shown here is derived from an EMBL/GenBank/DDBJ whole genome shotgun (WGS) entry which is preliminary data.</text>
</comment>
<protein>
    <recommendedName>
        <fullName evidence="4">DUF3669 domain-containing protein</fullName>
    </recommendedName>
</protein>
<dbReference type="VEuPathDB" id="FungiDB:PSTT_07867"/>
<dbReference type="AlphaFoldDB" id="A0A2S4WEP8"/>
<reference evidence="3" key="2">
    <citation type="journal article" date="2018" name="BMC Genomics">
        <title>Genomic insights into host adaptation between the wheat stripe rust pathogen (Puccinia striiformis f. sp. tritici) and the barley stripe rust pathogen (Puccinia striiformis f. sp. hordei).</title>
        <authorList>
            <person name="Xia C."/>
            <person name="Wang M."/>
            <person name="Yin C."/>
            <person name="Cornejo O.E."/>
            <person name="Hulbert S.H."/>
            <person name="Chen X."/>
        </authorList>
    </citation>
    <scope>NUCLEOTIDE SEQUENCE [LARGE SCALE GENOMIC DNA]</scope>
    <source>
        <strain evidence="3">93TX-2</strain>
    </source>
</reference>
<reference evidence="2 3" key="1">
    <citation type="submission" date="2017-12" db="EMBL/GenBank/DDBJ databases">
        <title>Gene loss provides genomic basis for host adaptation in cereal stripe rust fungi.</title>
        <authorList>
            <person name="Xia C."/>
        </authorList>
    </citation>
    <scope>NUCLEOTIDE SEQUENCE [LARGE SCALE GENOMIC DNA]</scope>
    <source>
        <strain evidence="2 3">93TX-2</strain>
    </source>
</reference>